<protein>
    <submittedName>
        <fullName evidence="4">Pep_M12B_propep domain-containing protein</fullName>
    </submittedName>
</protein>
<dbReference type="SUPFAM" id="SSF55486">
    <property type="entry name" value="Metalloproteases ('zincins'), catalytic domain"/>
    <property type="match status" value="1"/>
</dbReference>
<dbReference type="InterPro" id="IPR024079">
    <property type="entry name" value="MetalloPept_cat_dom_sf"/>
</dbReference>
<dbReference type="WBParaSite" id="ASIM_0001503901-mRNA-1">
    <property type="protein sequence ID" value="ASIM_0001503901-mRNA-1"/>
    <property type="gene ID" value="ASIM_0001503901"/>
</dbReference>
<dbReference type="OrthoDB" id="5951731at2759"/>
<dbReference type="PANTHER" id="PTHR11905">
    <property type="entry name" value="ADAM A DISINTEGRIN AND METALLOPROTEASE DOMAIN"/>
    <property type="match status" value="1"/>
</dbReference>
<organism evidence="4">
    <name type="scientific">Anisakis simplex</name>
    <name type="common">Herring worm</name>
    <dbReference type="NCBI Taxonomy" id="6269"/>
    <lineage>
        <taxon>Eukaryota</taxon>
        <taxon>Metazoa</taxon>
        <taxon>Ecdysozoa</taxon>
        <taxon>Nematoda</taxon>
        <taxon>Chromadorea</taxon>
        <taxon>Rhabditida</taxon>
        <taxon>Spirurina</taxon>
        <taxon>Ascaridomorpha</taxon>
        <taxon>Ascaridoidea</taxon>
        <taxon>Anisakidae</taxon>
        <taxon>Anisakis</taxon>
        <taxon>Anisakis simplex complex</taxon>
    </lineage>
</organism>
<name>A0A158PPL8_ANISI</name>
<keyword evidence="1" id="KW-0732">Signal</keyword>
<sequence length="345" mass="39364">MPFSLSMFTAVIISFSIFALPRAFALKGEIRHLSTNKEFISRLDEGQFEVVHPFQVRDKNERIGIDTSIPNFRNYFLNGTVHYKQVTIVIRSNVIGRLKLLLSLNELIFVNGTEFMKLDSRGESSVSKRIENCYYQGTVNGEESSFVALSTCNGLRYGYFGFVDSIVSNNGTSFGLWPLDGGDRGRRHPHVLYRIKWSIDALCNTQSTLETRHSRKAPMKRDVTRQTKYVELAIIGDHSFMKMHDLIEDVGIEYMLEAINIADFVRFHSVLSTALSFEKLAVSAADLINPSSQSFQMFNRDLNVRLSVVYSEEWIDAQRIDVYQVIERTLSGVIEYVTGHIYHIG</sequence>
<accession>A0A158PPL8</accession>
<evidence type="ECO:0000313" key="2">
    <source>
        <dbReference type="EMBL" id="VDK52455.1"/>
    </source>
</evidence>
<keyword evidence="3" id="KW-1185">Reference proteome</keyword>
<proteinExistence type="predicted"/>
<dbReference type="Gene3D" id="3.40.390.10">
    <property type="entry name" value="Collagenase (Catalytic Domain)"/>
    <property type="match status" value="1"/>
</dbReference>
<feature type="signal peptide" evidence="1">
    <location>
        <begin position="1"/>
        <end position="25"/>
    </location>
</feature>
<gene>
    <name evidence="2" type="ORF">ASIM_LOCUS14449</name>
</gene>
<feature type="chain" id="PRO_5043135193" evidence="1">
    <location>
        <begin position="26"/>
        <end position="345"/>
    </location>
</feature>
<dbReference type="GO" id="GO:0008237">
    <property type="term" value="F:metallopeptidase activity"/>
    <property type="evidence" value="ECO:0007669"/>
    <property type="project" value="InterPro"/>
</dbReference>
<dbReference type="PANTHER" id="PTHR11905:SF248">
    <property type="entry name" value="DISINTEGRIN AND METALLOPROTEINASE DOMAIN-CONTAINING PROTEIN UNC-71"/>
    <property type="match status" value="1"/>
</dbReference>
<evidence type="ECO:0000313" key="3">
    <source>
        <dbReference type="Proteomes" id="UP000267096"/>
    </source>
</evidence>
<dbReference type="EMBL" id="UYRR01031761">
    <property type="protein sequence ID" value="VDK52455.1"/>
    <property type="molecule type" value="Genomic_DNA"/>
</dbReference>
<dbReference type="AlphaFoldDB" id="A0A158PPL8"/>
<reference evidence="2 3" key="2">
    <citation type="submission" date="2018-11" db="EMBL/GenBank/DDBJ databases">
        <authorList>
            <consortium name="Pathogen Informatics"/>
        </authorList>
    </citation>
    <scope>NUCLEOTIDE SEQUENCE [LARGE SCALE GENOMIC DNA]</scope>
</reference>
<dbReference type="GO" id="GO:0006509">
    <property type="term" value="P:membrane protein ectodomain proteolysis"/>
    <property type="evidence" value="ECO:0007669"/>
    <property type="project" value="TreeGrafter"/>
</dbReference>
<reference evidence="4" key="1">
    <citation type="submission" date="2016-04" db="UniProtKB">
        <authorList>
            <consortium name="WormBaseParasite"/>
        </authorList>
    </citation>
    <scope>IDENTIFICATION</scope>
</reference>
<dbReference type="Proteomes" id="UP000267096">
    <property type="component" value="Unassembled WGS sequence"/>
</dbReference>
<evidence type="ECO:0000256" key="1">
    <source>
        <dbReference type="SAM" id="SignalP"/>
    </source>
</evidence>
<evidence type="ECO:0000313" key="4">
    <source>
        <dbReference type="WBParaSite" id="ASIM_0001503901-mRNA-1"/>
    </source>
</evidence>